<evidence type="ECO:0000259" key="6">
    <source>
        <dbReference type="PROSITE" id="PS51790"/>
    </source>
</evidence>
<feature type="region of interest" description="Disordered" evidence="5">
    <location>
        <begin position="1"/>
        <end position="34"/>
    </location>
</feature>
<evidence type="ECO:0000256" key="4">
    <source>
        <dbReference type="HAMAP-Rule" id="MF_01400"/>
    </source>
</evidence>
<keyword evidence="4" id="KW-0479">Metal-binding</keyword>
<feature type="binding site" evidence="4">
    <location>
        <position position="125"/>
    </location>
    <ligand>
        <name>Zn(2+)</name>
        <dbReference type="ChEBI" id="CHEBI:29105"/>
    </ligand>
</feature>
<dbReference type="HAMAP" id="MF_01400">
    <property type="entry name" value="MsrB"/>
    <property type="match status" value="1"/>
</dbReference>
<dbReference type="Gene3D" id="2.170.150.20">
    <property type="entry name" value="Peptide methionine sulfoxide reductase"/>
    <property type="match status" value="1"/>
</dbReference>
<feature type="compositionally biased region" description="Basic and acidic residues" evidence="5">
    <location>
        <begin position="19"/>
        <end position="30"/>
    </location>
</feature>
<reference evidence="8" key="1">
    <citation type="journal article" date="2012" name="J. Bacteriol.">
        <title>Revised Genome Sequence of Burkholderia thailandensis MSMB43 with Improved Annotation.</title>
        <authorList>
            <person name="Zhuo Y."/>
            <person name="Liu L."/>
            <person name="Wang Q."/>
            <person name="Liu X."/>
            <person name="Ren B."/>
            <person name="Liu M."/>
            <person name="Ni P."/>
            <person name="Cheng Y.Q."/>
            <person name="Zhang L."/>
        </authorList>
    </citation>
    <scope>NUCLEOTIDE SEQUENCE [LARGE SCALE GENOMIC DNA]</scope>
    <source>
        <strain evidence="8">MSMB43</strain>
    </source>
</reference>
<dbReference type="GO" id="GO:0033743">
    <property type="term" value="F:peptide-methionine (R)-S-oxide reductase activity"/>
    <property type="evidence" value="ECO:0007669"/>
    <property type="project" value="UniProtKB-EC"/>
</dbReference>
<gene>
    <name evidence="4" type="primary">msrB</name>
    <name evidence="7" type="ORF">A33K_15180</name>
</gene>
<evidence type="ECO:0000256" key="3">
    <source>
        <dbReference type="ARBA" id="ARBA00048488"/>
    </source>
</evidence>
<dbReference type="InterPro" id="IPR028427">
    <property type="entry name" value="Met_Sox_Rdtase_MsrB"/>
</dbReference>
<dbReference type="Pfam" id="PF01641">
    <property type="entry name" value="SelR"/>
    <property type="match status" value="1"/>
</dbReference>
<keyword evidence="2 4" id="KW-0560">Oxidoreductase</keyword>
<sequence length="161" mass="18353">MKPHPPRALRMNPSGESKMSGDRDDRRYPYQEDDAELRRRLTPLQYEVTQRAATERPFTGEYTDTEDAGIYHCVVCGTALFESGAKYHSGCGWPSYFKPIDGEVIDEKMDYTHGMTRVEVRCNQCGAHLGHVFEDGPRDKTGLRYCINSAALNFEAKPERK</sequence>
<dbReference type="InterPro" id="IPR011057">
    <property type="entry name" value="Mss4-like_sf"/>
</dbReference>
<keyword evidence="4" id="KW-0862">Zinc</keyword>
<protein>
    <recommendedName>
        <fullName evidence="4">Peptide methionine sulfoxide reductase MsrB</fullName>
        <ecNumber evidence="4">1.8.4.12</ecNumber>
    </recommendedName>
    <alternativeName>
        <fullName evidence="4">Peptide-methionine (R)-S-oxide reductase</fullName>
    </alternativeName>
</protein>
<keyword evidence="8" id="KW-1185">Reference proteome</keyword>
<dbReference type="PROSITE" id="PS51790">
    <property type="entry name" value="MSRB"/>
    <property type="match status" value="1"/>
</dbReference>
<evidence type="ECO:0000313" key="8">
    <source>
        <dbReference type="Proteomes" id="UP000004682"/>
    </source>
</evidence>
<comment type="cofactor">
    <cofactor evidence="4">
        <name>Zn(2+)</name>
        <dbReference type="ChEBI" id="CHEBI:29105"/>
    </cofactor>
    <text evidence="4">Binds 1 zinc ion per subunit. The zinc ion is important for the structural integrity of the protein.</text>
</comment>
<dbReference type="SUPFAM" id="SSF51316">
    <property type="entry name" value="Mss4-like"/>
    <property type="match status" value="1"/>
</dbReference>
<comment type="catalytic activity">
    <reaction evidence="3 4">
        <text>L-methionyl-[protein] + [thioredoxin]-disulfide + H2O = L-methionyl-(R)-S-oxide-[protein] + [thioredoxin]-dithiol</text>
        <dbReference type="Rhea" id="RHEA:24164"/>
        <dbReference type="Rhea" id="RHEA-COMP:10698"/>
        <dbReference type="Rhea" id="RHEA-COMP:10700"/>
        <dbReference type="Rhea" id="RHEA-COMP:12313"/>
        <dbReference type="Rhea" id="RHEA-COMP:12314"/>
        <dbReference type="ChEBI" id="CHEBI:15377"/>
        <dbReference type="ChEBI" id="CHEBI:16044"/>
        <dbReference type="ChEBI" id="CHEBI:29950"/>
        <dbReference type="ChEBI" id="CHEBI:45764"/>
        <dbReference type="ChEBI" id="CHEBI:50058"/>
        <dbReference type="EC" id="1.8.4.12"/>
    </reaction>
</comment>
<dbReference type="PANTHER" id="PTHR10173:SF52">
    <property type="entry name" value="METHIONINE-R-SULFOXIDE REDUCTASE B1"/>
    <property type="match status" value="1"/>
</dbReference>
<accession>A0ABN0GAF3</accession>
<feature type="binding site" evidence="4">
    <location>
        <position position="73"/>
    </location>
    <ligand>
        <name>Zn(2+)</name>
        <dbReference type="ChEBI" id="CHEBI:29105"/>
    </ligand>
</feature>
<feature type="binding site" evidence="4">
    <location>
        <position position="122"/>
    </location>
    <ligand>
        <name>Zn(2+)</name>
        <dbReference type="ChEBI" id="CHEBI:29105"/>
    </ligand>
</feature>
<dbReference type="PANTHER" id="PTHR10173">
    <property type="entry name" value="METHIONINE SULFOXIDE REDUCTASE"/>
    <property type="match status" value="1"/>
</dbReference>
<evidence type="ECO:0000313" key="7">
    <source>
        <dbReference type="EMBL" id="EIP89079.1"/>
    </source>
</evidence>
<dbReference type="Proteomes" id="UP000004682">
    <property type="component" value="Unassembled WGS sequence"/>
</dbReference>
<organism evidence="7 8">
    <name type="scientific">Burkholderia humptydooensis MSMB43</name>
    <dbReference type="NCBI Taxonomy" id="441157"/>
    <lineage>
        <taxon>Bacteria</taxon>
        <taxon>Pseudomonadati</taxon>
        <taxon>Pseudomonadota</taxon>
        <taxon>Betaproteobacteria</taxon>
        <taxon>Burkholderiales</taxon>
        <taxon>Burkholderiaceae</taxon>
        <taxon>Burkholderia</taxon>
        <taxon>pseudomallei group</taxon>
    </lineage>
</organism>
<feature type="binding site" evidence="4">
    <location>
        <position position="76"/>
    </location>
    <ligand>
        <name>Zn(2+)</name>
        <dbReference type="ChEBI" id="CHEBI:29105"/>
    </ligand>
</feature>
<evidence type="ECO:0000256" key="1">
    <source>
        <dbReference type="ARBA" id="ARBA00007174"/>
    </source>
</evidence>
<feature type="active site" description="Nucleophile" evidence="4">
    <location>
        <position position="146"/>
    </location>
</feature>
<dbReference type="EMBL" id="JH692062">
    <property type="protein sequence ID" value="EIP89079.1"/>
    <property type="molecule type" value="Genomic_DNA"/>
</dbReference>
<dbReference type="NCBIfam" id="TIGR00357">
    <property type="entry name" value="peptide-methionine (R)-S-oxide reductase MsrB"/>
    <property type="match status" value="1"/>
</dbReference>
<name>A0ABN0GAF3_9BURK</name>
<feature type="domain" description="MsrB" evidence="6">
    <location>
        <begin position="34"/>
        <end position="157"/>
    </location>
</feature>
<comment type="similarity">
    <text evidence="1 4">Belongs to the MsrB Met sulfoxide reductase family.</text>
</comment>
<dbReference type="EC" id="1.8.4.12" evidence="4"/>
<dbReference type="InterPro" id="IPR002579">
    <property type="entry name" value="Met_Sox_Rdtase_MsrB_dom"/>
</dbReference>
<evidence type="ECO:0000256" key="2">
    <source>
        <dbReference type="ARBA" id="ARBA00023002"/>
    </source>
</evidence>
<proteinExistence type="inferred from homology"/>
<evidence type="ECO:0000256" key="5">
    <source>
        <dbReference type="SAM" id="MobiDB-lite"/>
    </source>
</evidence>